<reference evidence="2 3" key="1">
    <citation type="journal article" date="2019" name="Int. J. Syst. Evol. Microbiol.">
        <title>The Global Catalogue of Microorganisms (GCM) 10K type strain sequencing project: providing services to taxonomists for standard genome sequencing and annotation.</title>
        <authorList>
            <consortium name="The Broad Institute Genomics Platform"/>
            <consortium name="The Broad Institute Genome Sequencing Center for Infectious Disease"/>
            <person name="Wu L."/>
            <person name="Ma J."/>
        </authorList>
    </citation>
    <scope>NUCLEOTIDE SEQUENCE [LARGE SCALE GENOMIC DNA]</scope>
    <source>
        <strain evidence="2 3">GX21</strain>
    </source>
</reference>
<dbReference type="SUPFAM" id="SSF50998">
    <property type="entry name" value="Quinoprotein alcohol dehydrogenase-like"/>
    <property type="match status" value="1"/>
</dbReference>
<proteinExistence type="predicted"/>
<gene>
    <name evidence="2" type="ORF">ACFQKE_07490</name>
</gene>
<keyword evidence="3" id="KW-1185">Reference proteome</keyword>
<feature type="domain" description="Pyrrolo-quinoline quinone repeat" evidence="1">
    <location>
        <begin position="34"/>
        <end position="107"/>
    </location>
</feature>
<evidence type="ECO:0000313" key="3">
    <source>
        <dbReference type="Proteomes" id="UP001596434"/>
    </source>
</evidence>
<dbReference type="AlphaFoldDB" id="A0ABD5ZYH9"/>
<dbReference type="Gene3D" id="2.40.128.630">
    <property type="match status" value="1"/>
</dbReference>
<accession>A0ABD5ZYH9</accession>
<evidence type="ECO:0000313" key="2">
    <source>
        <dbReference type="EMBL" id="MFC7255138.1"/>
    </source>
</evidence>
<organism evidence="2 3">
    <name type="scientific">Haloplanus litoreus</name>
    <dbReference type="NCBI Taxonomy" id="767515"/>
    <lineage>
        <taxon>Archaea</taxon>
        <taxon>Methanobacteriati</taxon>
        <taxon>Methanobacteriota</taxon>
        <taxon>Stenosarchaea group</taxon>
        <taxon>Halobacteria</taxon>
        <taxon>Halobacteriales</taxon>
        <taxon>Haloferacaceae</taxon>
        <taxon>Haloplanus</taxon>
    </lineage>
</organism>
<evidence type="ECO:0000259" key="1">
    <source>
        <dbReference type="Pfam" id="PF13360"/>
    </source>
</evidence>
<protein>
    <submittedName>
        <fullName evidence="2">PQQ-binding-like beta-propeller repeat protein</fullName>
    </submittedName>
</protein>
<comment type="caution">
    <text evidence="2">The sequence shown here is derived from an EMBL/GenBank/DDBJ whole genome shotgun (WGS) entry which is preliminary data.</text>
</comment>
<dbReference type="Pfam" id="PF13360">
    <property type="entry name" value="PQQ_2"/>
    <property type="match status" value="1"/>
</dbReference>
<dbReference type="RefSeq" id="WP_379703347.1">
    <property type="nucleotide sequence ID" value="NZ_JBHTAT010000001.1"/>
</dbReference>
<dbReference type="InterPro" id="IPR011047">
    <property type="entry name" value="Quinoprotein_ADH-like_sf"/>
</dbReference>
<name>A0ABD5ZYH9_9EURY</name>
<dbReference type="Proteomes" id="UP001596434">
    <property type="component" value="Unassembled WGS sequence"/>
</dbReference>
<sequence>MTPPRTPSERRSLSGSVSRRTTLQSVGVVLTGVGAERWSFTDENSTVYEPAVTDGWVSAGSNDDRVYAFSRDGELQWRVETNSVAGTVVAGDGRLYVATNERLFAIDRI</sequence>
<dbReference type="EMBL" id="JBHTAT010000001">
    <property type="protein sequence ID" value="MFC7255138.1"/>
    <property type="molecule type" value="Genomic_DNA"/>
</dbReference>
<dbReference type="InterPro" id="IPR002372">
    <property type="entry name" value="PQQ_rpt_dom"/>
</dbReference>
<dbReference type="GeneID" id="96953481"/>